<organism evidence="7 8">
    <name type="scientific">Zhongshania arctica</name>
    <dbReference type="NCBI Taxonomy" id="3238302"/>
    <lineage>
        <taxon>Bacteria</taxon>
        <taxon>Pseudomonadati</taxon>
        <taxon>Pseudomonadota</taxon>
        <taxon>Gammaproteobacteria</taxon>
        <taxon>Cellvibrionales</taxon>
        <taxon>Spongiibacteraceae</taxon>
        <taxon>Zhongshania</taxon>
    </lineage>
</organism>
<dbReference type="Pfam" id="PF25601">
    <property type="entry name" value="AAA_lid_14"/>
    <property type="match status" value="1"/>
</dbReference>
<proteinExistence type="predicted"/>
<name>A0ABV3TUU6_9GAMM</name>
<comment type="caution">
    <text evidence="7">The sequence shown here is derived from an EMBL/GenBank/DDBJ whole genome shotgun (WGS) entry which is preliminary data.</text>
</comment>
<accession>A0ABV3TUU6</accession>
<evidence type="ECO:0000256" key="3">
    <source>
        <dbReference type="ARBA" id="ARBA00023015"/>
    </source>
</evidence>
<keyword evidence="1" id="KW-0547">Nucleotide-binding</keyword>
<evidence type="ECO:0000313" key="8">
    <source>
        <dbReference type="Proteomes" id="UP001557484"/>
    </source>
</evidence>
<dbReference type="Gene3D" id="3.40.50.300">
    <property type="entry name" value="P-loop containing nucleotide triphosphate hydrolases"/>
    <property type="match status" value="1"/>
</dbReference>
<dbReference type="InterPro" id="IPR002197">
    <property type="entry name" value="HTH_Fis"/>
</dbReference>
<dbReference type="SUPFAM" id="SSF46689">
    <property type="entry name" value="Homeodomain-like"/>
    <property type="match status" value="1"/>
</dbReference>
<keyword evidence="8" id="KW-1185">Reference proteome</keyword>
<evidence type="ECO:0000256" key="5">
    <source>
        <dbReference type="ARBA" id="ARBA00023163"/>
    </source>
</evidence>
<keyword evidence="4" id="KW-0238">DNA-binding</keyword>
<evidence type="ECO:0000256" key="2">
    <source>
        <dbReference type="ARBA" id="ARBA00022840"/>
    </source>
</evidence>
<dbReference type="PROSITE" id="PS00688">
    <property type="entry name" value="SIGMA54_INTERACT_3"/>
    <property type="match status" value="1"/>
</dbReference>
<gene>
    <name evidence="7" type="ORF">AB4875_07855</name>
</gene>
<feature type="domain" description="Sigma-54 factor interaction" evidence="6">
    <location>
        <begin position="21"/>
        <end position="246"/>
    </location>
</feature>
<dbReference type="Gene3D" id="1.10.10.60">
    <property type="entry name" value="Homeodomain-like"/>
    <property type="match status" value="1"/>
</dbReference>
<evidence type="ECO:0000256" key="4">
    <source>
        <dbReference type="ARBA" id="ARBA00023125"/>
    </source>
</evidence>
<keyword evidence="3" id="KW-0805">Transcription regulation</keyword>
<dbReference type="CDD" id="cd00009">
    <property type="entry name" value="AAA"/>
    <property type="match status" value="1"/>
</dbReference>
<dbReference type="PANTHER" id="PTHR32071:SF117">
    <property type="entry name" value="PTS-DEPENDENT DIHYDROXYACETONE KINASE OPERON REGULATORY PROTEIN-RELATED"/>
    <property type="match status" value="1"/>
</dbReference>
<dbReference type="InterPro" id="IPR058031">
    <property type="entry name" value="AAA_lid_NorR"/>
</dbReference>
<dbReference type="Proteomes" id="UP001557484">
    <property type="component" value="Unassembled WGS sequence"/>
</dbReference>
<sequence>MRNNNKLITEDYDLVAKKTLESRAMRDLDELISQVATFDTLVLIRGESGSGKEVVARRIHNASPRATKAFIPVNCGAIPADLLESELFGHEKGAFTGAIATRQGRFELAEGGTLFLDEIGDMSLPMQVKLLRVLQERCFERVGSNDTKKCNVRILAATHRNLEEMVAEGTFREDLFYRLDVFPIEVPALREHTEDVSVLMSIFMEKLEARGMRTPRFSSSALRALKVYGWPGNIRELENLMERLAITHAGKLVGMNDLPRRFRTMGMVDFAIDEEREDQDALMTSLLARPCSDDLDVAVSVQASNGKPPLPEDGIDLKSYLQDIEQWFISEALRKEQGVITRAAQLLGLQRTTLAEKMKKLGVL</sequence>
<dbReference type="Pfam" id="PF00158">
    <property type="entry name" value="Sigma54_activat"/>
    <property type="match status" value="1"/>
</dbReference>
<dbReference type="Pfam" id="PF02954">
    <property type="entry name" value="HTH_8"/>
    <property type="match status" value="1"/>
</dbReference>
<reference evidence="7 8" key="1">
    <citation type="journal article" date="2011" name="Int. J. Syst. Evol. Microbiol.">
        <title>Zhongshania antarctica gen. nov., sp. nov. and Zhongshania guokunii sp. nov., gammaproteobacteria respectively isolated from coastal attached (fast) ice and surface seawater of the Antarctic.</title>
        <authorList>
            <person name="Li H.J."/>
            <person name="Zhang X.Y."/>
            <person name="Chen C.X."/>
            <person name="Zhang Y.J."/>
            <person name="Gao Z.M."/>
            <person name="Yu Y."/>
            <person name="Chen X.L."/>
            <person name="Chen B."/>
            <person name="Zhang Y.Z."/>
        </authorList>
    </citation>
    <scope>NUCLEOTIDE SEQUENCE [LARGE SCALE GENOMIC DNA]</scope>
    <source>
        <strain evidence="7 8">R06B22</strain>
    </source>
</reference>
<keyword evidence="2" id="KW-0067">ATP-binding</keyword>
<dbReference type="SMART" id="SM00382">
    <property type="entry name" value="AAA"/>
    <property type="match status" value="1"/>
</dbReference>
<dbReference type="InterPro" id="IPR003593">
    <property type="entry name" value="AAA+_ATPase"/>
</dbReference>
<dbReference type="PANTHER" id="PTHR32071">
    <property type="entry name" value="TRANSCRIPTIONAL REGULATORY PROTEIN"/>
    <property type="match status" value="1"/>
</dbReference>
<dbReference type="InterPro" id="IPR025943">
    <property type="entry name" value="Sigma_54_int_dom_ATP-bd_2"/>
</dbReference>
<dbReference type="SUPFAM" id="SSF52540">
    <property type="entry name" value="P-loop containing nucleoside triphosphate hydrolases"/>
    <property type="match status" value="1"/>
</dbReference>
<dbReference type="InterPro" id="IPR025944">
    <property type="entry name" value="Sigma_54_int_dom_CS"/>
</dbReference>
<evidence type="ECO:0000259" key="6">
    <source>
        <dbReference type="PROSITE" id="PS50045"/>
    </source>
</evidence>
<keyword evidence="5" id="KW-0804">Transcription</keyword>
<dbReference type="EMBL" id="JBFRYB010000001">
    <property type="protein sequence ID" value="MEX1665401.1"/>
    <property type="molecule type" value="Genomic_DNA"/>
</dbReference>
<evidence type="ECO:0000256" key="1">
    <source>
        <dbReference type="ARBA" id="ARBA00022741"/>
    </source>
</evidence>
<dbReference type="PRINTS" id="PR01590">
    <property type="entry name" value="HTHFIS"/>
</dbReference>
<protein>
    <submittedName>
        <fullName evidence="7">Sigma-54 interaction domain-containing protein</fullName>
    </submittedName>
</protein>
<dbReference type="InterPro" id="IPR002078">
    <property type="entry name" value="Sigma_54_int"/>
</dbReference>
<dbReference type="InterPro" id="IPR009057">
    <property type="entry name" value="Homeodomain-like_sf"/>
</dbReference>
<dbReference type="PROSITE" id="PS50045">
    <property type="entry name" value="SIGMA54_INTERACT_4"/>
    <property type="match status" value="1"/>
</dbReference>
<dbReference type="PROSITE" id="PS00675">
    <property type="entry name" value="SIGMA54_INTERACT_1"/>
    <property type="match status" value="1"/>
</dbReference>
<dbReference type="RefSeq" id="WP_368375506.1">
    <property type="nucleotide sequence ID" value="NZ_JBFRYB010000001.1"/>
</dbReference>
<dbReference type="InterPro" id="IPR025662">
    <property type="entry name" value="Sigma_54_int_dom_ATP-bd_1"/>
</dbReference>
<dbReference type="InterPro" id="IPR027417">
    <property type="entry name" value="P-loop_NTPase"/>
</dbReference>
<dbReference type="PROSITE" id="PS00676">
    <property type="entry name" value="SIGMA54_INTERACT_2"/>
    <property type="match status" value="1"/>
</dbReference>
<evidence type="ECO:0000313" key="7">
    <source>
        <dbReference type="EMBL" id="MEX1665401.1"/>
    </source>
</evidence>
<dbReference type="Gene3D" id="1.10.8.60">
    <property type="match status" value="1"/>
</dbReference>